<keyword evidence="2" id="KW-0808">Transferase</keyword>
<evidence type="ECO:0000313" key="6">
    <source>
        <dbReference type="EMBL" id="OGC92968.1"/>
    </source>
</evidence>
<dbReference type="SUPFAM" id="SSF53335">
    <property type="entry name" value="S-adenosyl-L-methionine-dependent methyltransferases"/>
    <property type="match status" value="1"/>
</dbReference>
<evidence type="ECO:0000256" key="1">
    <source>
        <dbReference type="ARBA" id="ARBA00022603"/>
    </source>
</evidence>
<dbReference type="PANTHER" id="PTHR13610">
    <property type="entry name" value="METHYLTRANSFERASE DOMAIN-CONTAINING PROTEIN"/>
    <property type="match status" value="1"/>
</dbReference>
<dbReference type="InterPro" id="IPR025789">
    <property type="entry name" value="DOT1_dom"/>
</dbReference>
<dbReference type="Proteomes" id="UP000178176">
    <property type="component" value="Unassembled WGS sequence"/>
</dbReference>
<evidence type="ECO:0000256" key="3">
    <source>
        <dbReference type="ARBA" id="ARBA00022691"/>
    </source>
</evidence>
<keyword evidence="1" id="KW-0489">Methyltransferase</keyword>
<dbReference type="InterPro" id="IPR026170">
    <property type="entry name" value="FAM173A/B"/>
</dbReference>
<keyword evidence="4" id="KW-0472">Membrane</keyword>
<accession>A0A1F4YGG1</accession>
<feature type="transmembrane region" description="Helical" evidence="4">
    <location>
        <begin position="6"/>
        <end position="26"/>
    </location>
</feature>
<organism evidence="6 7">
    <name type="scientific">Candidatus Amesbacteria bacterium RIFCSPHIGHO2_01_FULL_48_32b</name>
    <dbReference type="NCBI Taxonomy" id="1797253"/>
    <lineage>
        <taxon>Bacteria</taxon>
        <taxon>Candidatus Amesiibacteriota</taxon>
    </lineage>
</organism>
<keyword evidence="4" id="KW-0812">Transmembrane</keyword>
<dbReference type="Gene3D" id="3.40.50.150">
    <property type="entry name" value="Vaccinia Virus protein VP39"/>
    <property type="match status" value="1"/>
</dbReference>
<dbReference type="Pfam" id="PF08123">
    <property type="entry name" value="DOT1"/>
    <property type="match status" value="1"/>
</dbReference>
<evidence type="ECO:0000313" key="7">
    <source>
        <dbReference type="Proteomes" id="UP000178176"/>
    </source>
</evidence>
<name>A0A1F4YGG1_9BACT</name>
<proteinExistence type="predicted"/>
<dbReference type="GO" id="GO:0031151">
    <property type="term" value="F:histone H3K79 methyltransferase activity"/>
    <property type="evidence" value="ECO:0007669"/>
    <property type="project" value="InterPro"/>
</dbReference>
<gene>
    <name evidence="6" type="ORF">A2876_00250</name>
</gene>
<dbReference type="EMBL" id="MEXH01000002">
    <property type="protein sequence ID" value="OGC92968.1"/>
    <property type="molecule type" value="Genomic_DNA"/>
</dbReference>
<protein>
    <recommendedName>
        <fullName evidence="5">DOT1 domain-containing protein</fullName>
    </recommendedName>
</protein>
<comment type="caution">
    <text evidence="6">The sequence shown here is derived from an EMBL/GenBank/DDBJ whole genome shotgun (WGS) entry which is preliminary data.</text>
</comment>
<feature type="domain" description="DOT1" evidence="5">
    <location>
        <begin position="39"/>
        <end position="85"/>
    </location>
</feature>
<evidence type="ECO:0000259" key="5">
    <source>
        <dbReference type="Pfam" id="PF08123"/>
    </source>
</evidence>
<dbReference type="PANTHER" id="PTHR13610:SF9">
    <property type="entry name" value="FI06469P"/>
    <property type="match status" value="1"/>
</dbReference>
<keyword evidence="4" id="KW-1133">Transmembrane helix</keyword>
<keyword evidence="3" id="KW-0949">S-adenosyl-L-methionine</keyword>
<evidence type="ECO:0000256" key="4">
    <source>
        <dbReference type="SAM" id="Phobius"/>
    </source>
</evidence>
<dbReference type="AlphaFoldDB" id="A0A1F4YGG1"/>
<dbReference type="InterPro" id="IPR029063">
    <property type="entry name" value="SAM-dependent_MTases_sf"/>
</dbReference>
<reference evidence="6 7" key="1">
    <citation type="journal article" date="2016" name="Nat. Commun.">
        <title>Thousands of microbial genomes shed light on interconnected biogeochemical processes in an aquifer system.</title>
        <authorList>
            <person name="Anantharaman K."/>
            <person name="Brown C.T."/>
            <person name="Hug L.A."/>
            <person name="Sharon I."/>
            <person name="Castelle C.J."/>
            <person name="Probst A.J."/>
            <person name="Thomas B.C."/>
            <person name="Singh A."/>
            <person name="Wilkins M.J."/>
            <person name="Karaoz U."/>
            <person name="Brodie E.L."/>
            <person name="Williams K.H."/>
            <person name="Hubbard S.S."/>
            <person name="Banfield J.F."/>
        </authorList>
    </citation>
    <scope>NUCLEOTIDE SEQUENCE [LARGE SCALE GENOMIC DNA]</scope>
</reference>
<sequence length="179" mass="20563">MIELGVLLIFLGVAAGVGTGVIFLIVGEMRGAPFVATDKRLLESMFAGIILKPQDTFVDLGSGDGRIVLWAAKKFGCRSVGYEIHPWLVWWSRWKARENKLKKAEFKREDFWKADISLADCVFCYLVPRSMERLGLKLEREGKRGMTVISRAFEIKRWKDKLILRKEVMGKRVYVYTMP</sequence>
<dbReference type="GO" id="GO:0032259">
    <property type="term" value="P:methylation"/>
    <property type="evidence" value="ECO:0007669"/>
    <property type="project" value="UniProtKB-KW"/>
</dbReference>
<evidence type="ECO:0000256" key="2">
    <source>
        <dbReference type="ARBA" id="ARBA00022679"/>
    </source>
</evidence>